<dbReference type="EMBL" id="LAZR01002506">
    <property type="protein sequence ID" value="KKN29148.1"/>
    <property type="molecule type" value="Genomic_DNA"/>
</dbReference>
<name>A0A0F9SIH4_9ZZZZ</name>
<sequence>MAMSARELIAWQPPPQQWIMDHNLLVRGGKMVAIGSKKSFKSMLITINLAFALANGTPWLGKFQTVKSKVLVVQCEIPQAFLRDRVLAYALGHPQTDLDAVIYETARLKLNWGHDHKLMKDLIDKHEPDVLMLDPMYKLFHGDINSNEAVGTFFEKLEELQAHTDNRMAIVLNHHKGKQTFSVLGKLINRGSEDSLGASYIGNWLDTGLGLKRTGDEEIKLSFDDIRLYHGRGLDELTLKYLPNSIDFVPIREEMQIGLLD</sequence>
<dbReference type="InterPro" id="IPR027417">
    <property type="entry name" value="P-loop_NTPase"/>
</dbReference>
<dbReference type="Gene3D" id="3.40.50.300">
    <property type="entry name" value="P-loop containing nucleotide triphosphate hydrolases"/>
    <property type="match status" value="1"/>
</dbReference>
<comment type="caution">
    <text evidence="1">The sequence shown here is derived from an EMBL/GenBank/DDBJ whole genome shotgun (WGS) entry which is preliminary data.</text>
</comment>
<organism evidence="1">
    <name type="scientific">marine sediment metagenome</name>
    <dbReference type="NCBI Taxonomy" id="412755"/>
    <lineage>
        <taxon>unclassified sequences</taxon>
        <taxon>metagenomes</taxon>
        <taxon>ecological metagenomes</taxon>
    </lineage>
</organism>
<proteinExistence type="predicted"/>
<dbReference type="Pfam" id="PF13481">
    <property type="entry name" value="AAA_25"/>
    <property type="match status" value="1"/>
</dbReference>
<gene>
    <name evidence="1" type="ORF">LCGC14_0847030</name>
</gene>
<protein>
    <submittedName>
        <fullName evidence="1">Uncharacterized protein</fullName>
    </submittedName>
</protein>
<evidence type="ECO:0000313" key="1">
    <source>
        <dbReference type="EMBL" id="KKN29148.1"/>
    </source>
</evidence>
<accession>A0A0F9SIH4</accession>
<reference evidence="1" key="1">
    <citation type="journal article" date="2015" name="Nature">
        <title>Complex archaea that bridge the gap between prokaryotes and eukaryotes.</title>
        <authorList>
            <person name="Spang A."/>
            <person name="Saw J.H."/>
            <person name="Jorgensen S.L."/>
            <person name="Zaremba-Niedzwiedzka K."/>
            <person name="Martijn J."/>
            <person name="Lind A.E."/>
            <person name="van Eijk R."/>
            <person name="Schleper C."/>
            <person name="Guy L."/>
            <person name="Ettema T.J."/>
        </authorList>
    </citation>
    <scope>NUCLEOTIDE SEQUENCE</scope>
</reference>
<dbReference type="AlphaFoldDB" id="A0A0F9SIH4"/>